<feature type="binding site" evidence="7">
    <location>
        <position position="74"/>
    </location>
    <ligand>
        <name>Mg(2+)</name>
        <dbReference type="ChEBI" id="CHEBI:18420"/>
        <label>1</label>
        <note>catalytic</note>
    </ligand>
</feature>
<reference evidence="9" key="1">
    <citation type="submission" date="2022-01" db="EMBL/GenBank/DDBJ databases">
        <title>Corynebacterium sp. nov isolated from isolated from the feces of the greater white-fronted geese (Anser albifrons) at Poyang Lake, PR China.</title>
        <authorList>
            <person name="Liu Q."/>
        </authorList>
    </citation>
    <scope>NUCLEOTIDE SEQUENCE</scope>
    <source>
        <strain evidence="9">JCM 32435</strain>
    </source>
</reference>
<evidence type="ECO:0000256" key="3">
    <source>
        <dbReference type="ARBA" id="ARBA00009759"/>
    </source>
</evidence>
<dbReference type="EC" id="3.1.3.25" evidence="8"/>
<dbReference type="InterPro" id="IPR020550">
    <property type="entry name" value="Inositol_monophosphatase_CS"/>
</dbReference>
<proteinExistence type="inferred from homology"/>
<evidence type="ECO:0000256" key="8">
    <source>
        <dbReference type="RuleBase" id="RU364068"/>
    </source>
</evidence>
<name>A0A9X1U070_9CORY</name>
<dbReference type="GO" id="GO:0046872">
    <property type="term" value="F:metal ion binding"/>
    <property type="evidence" value="ECO:0007669"/>
    <property type="project" value="UniProtKB-KW"/>
</dbReference>
<dbReference type="Gene3D" id="3.40.190.80">
    <property type="match status" value="1"/>
</dbReference>
<dbReference type="GO" id="GO:0046854">
    <property type="term" value="P:phosphatidylinositol phosphate biosynthetic process"/>
    <property type="evidence" value="ECO:0007669"/>
    <property type="project" value="InterPro"/>
</dbReference>
<dbReference type="PROSITE" id="PS00630">
    <property type="entry name" value="IMP_2"/>
    <property type="match status" value="1"/>
</dbReference>
<feature type="binding site" evidence="7">
    <location>
        <position position="92"/>
    </location>
    <ligand>
        <name>Mg(2+)</name>
        <dbReference type="ChEBI" id="CHEBI:18420"/>
        <label>1</label>
        <note>catalytic</note>
    </ligand>
</feature>
<evidence type="ECO:0000256" key="6">
    <source>
        <dbReference type="ARBA" id="ARBA00022842"/>
    </source>
</evidence>
<dbReference type="GO" id="GO:0007165">
    <property type="term" value="P:signal transduction"/>
    <property type="evidence" value="ECO:0007669"/>
    <property type="project" value="TreeGrafter"/>
</dbReference>
<dbReference type="Proteomes" id="UP001139336">
    <property type="component" value="Unassembled WGS sequence"/>
</dbReference>
<dbReference type="InterPro" id="IPR020583">
    <property type="entry name" value="Inositol_monoP_metal-BS"/>
</dbReference>
<comment type="cofactor">
    <cofactor evidence="2 7 8">
        <name>Mg(2+)</name>
        <dbReference type="ChEBI" id="CHEBI:18420"/>
    </cofactor>
</comment>
<organism evidence="9 10">
    <name type="scientific">Corynebacterium uropygiale</name>
    <dbReference type="NCBI Taxonomy" id="1775911"/>
    <lineage>
        <taxon>Bacteria</taxon>
        <taxon>Bacillati</taxon>
        <taxon>Actinomycetota</taxon>
        <taxon>Actinomycetes</taxon>
        <taxon>Mycobacteriales</taxon>
        <taxon>Corynebacteriaceae</taxon>
        <taxon>Corynebacterium</taxon>
    </lineage>
</organism>
<keyword evidence="5 8" id="KW-0378">Hydrolase</keyword>
<keyword evidence="10" id="KW-1185">Reference proteome</keyword>
<feature type="binding site" evidence="7">
    <location>
        <position position="90"/>
    </location>
    <ligand>
        <name>Mg(2+)</name>
        <dbReference type="ChEBI" id="CHEBI:18420"/>
        <label>2</label>
    </ligand>
</feature>
<keyword evidence="6 7" id="KW-0460">Magnesium</keyword>
<keyword evidence="4 7" id="KW-0479">Metal-binding</keyword>
<dbReference type="Gene3D" id="3.30.540.10">
    <property type="entry name" value="Fructose-1,6-Bisphosphatase, subunit A, domain 1"/>
    <property type="match status" value="1"/>
</dbReference>
<gene>
    <name evidence="9" type="ORF">L1O03_04785</name>
</gene>
<evidence type="ECO:0000256" key="4">
    <source>
        <dbReference type="ARBA" id="ARBA00022723"/>
    </source>
</evidence>
<evidence type="ECO:0000256" key="2">
    <source>
        <dbReference type="ARBA" id="ARBA00001946"/>
    </source>
</evidence>
<dbReference type="GO" id="GO:0008934">
    <property type="term" value="F:inositol monophosphate 1-phosphatase activity"/>
    <property type="evidence" value="ECO:0007669"/>
    <property type="project" value="InterPro"/>
</dbReference>
<evidence type="ECO:0000313" key="9">
    <source>
        <dbReference type="EMBL" id="MCF4006499.1"/>
    </source>
</evidence>
<evidence type="ECO:0000256" key="7">
    <source>
        <dbReference type="PIRSR" id="PIRSR600760-2"/>
    </source>
</evidence>
<dbReference type="GO" id="GO:0006020">
    <property type="term" value="P:inositol metabolic process"/>
    <property type="evidence" value="ECO:0007669"/>
    <property type="project" value="TreeGrafter"/>
</dbReference>
<comment type="caution">
    <text evidence="9">The sequence shown here is derived from an EMBL/GenBank/DDBJ whole genome shotgun (WGS) entry which is preliminary data.</text>
</comment>
<evidence type="ECO:0000313" key="10">
    <source>
        <dbReference type="Proteomes" id="UP001139336"/>
    </source>
</evidence>
<evidence type="ECO:0000256" key="1">
    <source>
        <dbReference type="ARBA" id="ARBA00001033"/>
    </source>
</evidence>
<dbReference type="RefSeq" id="WP_236118296.1">
    <property type="nucleotide sequence ID" value="NZ_JAKGSI010000002.1"/>
</dbReference>
<dbReference type="AlphaFoldDB" id="A0A9X1U070"/>
<dbReference type="PRINTS" id="PR00377">
    <property type="entry name" value="IMPHPHTASES"/>
</dbReference>
<dbReference type="InterPro" id="IPR000760">
    <property type="entry name" value="Inositol_monophosphatase-like"/>
</dbReference>
<accession>A0A9X1U070</accession>
<feature type="binding site" evidence="7">
    <location>
        <position position="221"/>
    </location>
    <ligand>
        <name>Mg(2+)</name>
        <dbReference type="ChEBI" id="CHEBI:18420"/>
        <label>1</label>
        <note>catalytic</note>
    </ligand>
</feature>
<feature type="binding site" evidence="7">
    <location>
        <position position="93"/>
    </location>
    <ligand>
        <name>Mg(2+)</name>
        <dbReference type="ChEBI" id="CHEBI:18420"/>
        <label>2</label>
    </ligand>
</feature>
<dbReference type="EMBL" id="JAKGSI010000002">
    <property type="protein sequence ID" value="MCF4006499.1"/>
    <property type="molecule type" value="Genomic_DNA"/>
</dbReference>
<comment type="catalytic activity">
    <reaction evidence="1 8">
        <text>a myo-inositol phosphate + H2O = myo-inositol + phosphate</text>
        <dbReference type="Rhea" id="RHEA:24056"/>
        <dbReference type="ChEBI" id="CHEBI:15377"/>
        <dbReference type="ChEBI" id="CHEBI:17268"/>
        <dbReference type="ChEBI" id="CHEBI:43474"/>
        <dbReference type="ChEBI" id="CHEBI:84139"/>
        <dbReference type="EC" id="3.1.3.25"/>
    </reaction>
</comment>
<dbReference type="PANTHER" id="PTHR20854:SF4">
    <property type="entry name" value="INOSITOL-1-MONOPHOSPHATASE-RELATED"/>
    <property type="match status" value="1"/>
</dbReference>
<dbReference type="PROSITE" id="PS00629">
    <property type="entry name" value="IMP_1"/>
    <property type="match status" value="1"/>
</dbReference>
<dbReference type="CDD" id="cd01639">
    <property type="entry name" value="IMPase"/>
    <property type="match status" value="1"/>
</dbReference>
<dbReference type="PANTHER" id="PTHR20854">
    <property type="entry name" value="INOSITOL MONOPHOSPHATASE"/>
    <property type="match status" value="1"/>
</dbReference>
<sequence>MTDLAEELRDLAVDIARGAAEIIVEKRRALGDIREYATTKSSAVDPVTVVDTLAEEYIAGELGRRRPEDGLIGEEGSRHTSGSGISWIIDPIDGTVNFLYGIPHFAVSLAAARDGKVIAGAVIDVSSRAVYHAVAGGGAFVDVDGERHELRVNAPRSLGESLVATGFAYTSARREAQARILSSVLPRVRDIRREGSAALDLCSLAAGRVDIYYEHGINCWDYAAGALIAEEAGARVQTPALSAPGSEGNLVWAAAPSVAEDFRAAMEAEGALAPLRQR</sequence>
<comment type="similarity">
    <text evidence="3 8">Belongs to the inositol monophosphatase superfamily.</text>
</comment>
<dbReference type="Pfam" id="PF00459">
    <property type="entry name" value="Inositol_P"/>
    <property type="match status" value="1"/>
</dbReference>
<protein>
    <recommendedName>
        <fullName evidence="8">Inositol-1-monophosphatase</fullName>
        <ecNumber evidence="8">3.1.3.25</ecNumber>
    </recommendedName>
</protein>
<dbReference type="SUPFAM" id="SSF56655">
    <property type="entry name" value="Carbohydrate phosphatase"/>
    <property type="match status" value="1"/>
</dbReference>
<evidence type="ECO:0000256" key="5">
    <source>
        <dbReference type="ARBA" id="ARBA00022801"/>
    </source>
</evidence>
<dbReference type="InterPro" id="IPR033942">
    <property type="entry name" value="IMPase"/>
</dbReference>